<keyword evidence="2" id="KW-1185">Reference proteome</keyword>
<evidence type="ECO:0000313" key="2">
    <source>
        <dbReference type="Proteomes" id="UP000015103"/>
    </source>
</evidence>
<dbReference type="OMA" id="SHPRISY"/>
<reference evidence="1" key="1">
    <citation type="submission" date="2015-05" db="UniProtKB">
        <authorList>
            <consortium name="EnsemblMetazoa"/>
        </authorList>
    </citation>
    <scope>IDENTIFICATION</scope>
</reference>
<dbReference type="VEuPathDB" id="VectorBase:RPRC013183"/>
<dbReference type="EMBL" id="ACPB03008229">
    <property type="status" value="NOT_ANNOTATED_CDS"/>
    <property type="molecule type" value="Genomic_DNA"/>
</dbReference>
<sequence length="109" mass="12610">NHLIFQRLLSLLLLVDFCYSFSIYYPRREISQNIGEGRILWSAVGDFIESSSFFPITINVPDIIAGMGNMIYGAYDYFFGGESDEEPQNISHPRISYLLREMNVFLKDL</sequence>
<dbReference type="AlphaFoldDB" id="T1IA62"/>
<dbReference type="InParanoid" id="T1IA62"/>
<proteinExistence type="predicted"/>
<evidence type="ECO:0000313" key="1">
    <source>
        <dbReference type="EnsemblMetazoa" id="RPRC013183-PA"/>
    </source>
</evidence>
<dbReference type="HOGENOM" id="CLU_2190598_0_0_1"/>
<organism evidence="1 2">
    <name type="scientific">Rhodnius prolixus</name>
    <name type="common">Triatomid bug</name>
    <dbReference type="NCBI Taxonomy" id="13249"/>
    <lineage>
        <taxon>Eukaryota</taxon>
        <taxon>Metazoa</taxon>
        <taxon>Ecdysozoa</taxon>
        <taxon>Arthropoda</taxon>
        <taxon>Hexapoda</taxon>
        <taxon>Insecta</taxon>
        <taxon>Pterygota</taxon>
        <taxon>Neoptera</taxon>
        <taxon>Paraneoptera</taxon>
        <taxon>Hemiptera</taxon>
        <taxon>Heteroptera</taxon>
        <taxon>Panheteroptera</taxon>
        <taxon>Cimicomorpha</taxon>
        <taxon>Reduviidae</taxon>
        <taxon>Triatominae</taxon>
        <taxon>Rhodnius</taxon>
    </lineage>
</organism>
<accession>T1IA62</accession>
<name>T1IA62_RHOPR</name>
<dbReference type="EnsemblMetazoa" id="RPRC013183-RA">
    <property type="protein sequence ID" value="RPRC013183-PA"/>
    <property type="gene ID" value="RPRC013183"/>
</dbReference>
<dbReference type="Proteomes" id="UP000015103">
    <property type="component" value="Unassembled WGS sequence"/>
</dbReference>
<protein>
    <submittedName>
        <fullName evidence="1">Uncharacterized protein</fullName>
    </submittedName>
</protein>